<dbReference type="InterPro" id="IPR004046">
    <property type="entry name" value="GST_C"/>
</dbReference>
<dbReference type="PANTHER" id="PTHR11571">
    <property type="entry name" value="GLUTATHIONE S-TRANSFERASE"/>
    <property type="match status" value="1"/>
</dbReference>
<reference evidence="3" key="1">
    <citation type="journal article" date="2021" name="Genome Biol. Evol.">
        <title>A High-Quality Reference Genome for a Parasitic Bivalve with Doubly Uniparental Inheritance (Bivalvia: Unionida).</title>
        <authorList>
            <person name="Smith C.H."/>
        </authorList>
    </citation>
    <scope>NUCLEOTIDE SEQUENCE</scope>
    <source>
        <strain evidence="3">CHS0354</strain>
    </source>
</reference>
<evidence type="ECO:0008006" key="5">
    <source>
        <dbReference type="Google" id="ProtNLM"/>
    </source>
</evidence>
<evidence type="ECO:0000259" key="2">
    <source>
        <dbReference type="PROSITE" id="PS50405"/>
    </source>
</evidence>
<dbReference type="InterPro" id="IPR036282">
    <property type="entry name" value="Glutathione-S-Trfase_C_sf"/>
</dbReference>
<keyword evidence="4" id="KW-1185">Reference proteome</keyword>
<feature type="domain" description="GST N-terminal" evidence="1">
    <location>
        <begin position="3"/>
        <end position="88"/>
    </location>
</feature>
<dbReference type="PROSITE" id="PS50404">
    <property type="entry name" value="GST_NTER"/>
    <property type="match status" value="1"/>
</dbReference>
<dbReference type="Gene3D" id="1.20.1050.10">
    <property type="match status" value="1"/>
</dbReference>
<evidence type="ECO:0000313" key="4">
    <source>
        <dbReference type="Proteomes" id="UP001195483"/>
    </source>
</evidence>
<dbReference type="SUPFAM" id="SSF47616">
    <property type="entry name" value="GST C-terminal domain-like"/>
    <property type="match status" value="1"/>
</dbReference>
<dbReference type="GO" id="GO:0006749">
    <property type="term" value="P:glutathione metabolic process"/>
    <property type="evidence" value="ECO:0007669"/>
    <property type="project" value="TreeGrafter"/>
</dbReference>
<dbReference type="InterPro" id="IPR010987">
    <property type="entry name" value="Glutathione-S-Trfase_C-like"/>
</dbReference>
<dbReference type="SUPFAM" id="SSF52833">
    <property type="entry name" value="Thioredoxin-like"/>
    <property type="match status" value="1"/>
</dbReference>
<dbReference type="CDD" id="cd03039">
    <property type="entry name" value="GST_N_Sigma_like"/>
    <property type="match status" value="1"/>
</dbReference>
<dbReference type="InterPro" id="IPR004045">
    <property type="entry name" value="Glutathione_S-Trfase_N"/>
</dbReference>
<dbReference type="PANTHER" id="PTHR11571:SF263">
    <property type="entry name" value="GLUTATHIONE S-TRANSFERASE"/>
    <property type="match status" value="1"/>
</dbReference>
<comment type="caution">
    <text evidence="3">The sequence shown here is derived from an EMBL/GenBank/DDBJ whole genome shotgun (WGS) entry which is preliminary data.</text>
</comment>
<dbReference type="Pfam" id="PF14497">
    <property type="entry name" value="GST_C_3"/>
    <property type="match status" value="1"/>
</dbReference>
<protein>
    <recommendedName>
        <fullName evidence="5">Glutathione transferase</fullName>
    </recommendedName>
</protein>
<reference evidence="3" key="2">
    <citation type="journal article" date="2021" name="Genome Biol. Evol.">
        <title>Developing a high-quality reference genome for a parasitic bivalve with doubly uniparental inheritance (Bivalvia: Unionida).</title>
        <authorList>
            <person name="Smith C.H."/>
        </authorList>
    </citation>
    <scope>NUCLEOTIDE SEQUENCE</scope>
    <source>
        <strain evidence="3">CHS0354</strain>
        <tissue evidence="3">Mantle</tissue>
    </source>
</reference>
<dbReference type="PROSITE" id="PS50405">
    <property type="entry name" value="GST_CTER"/>
    <property type="match status" value="1"/>
</dbReference>
<reference evidence="3" key="3">
    <citation type="submission" date="2023-05" db="EMBL/GenBank/DDBJ databases">
        <authorList>
            <person name="Smith C.H."/>
        </authorList>
    </citation>
    <scope>NUCLEOTIDE SEQUENCE</scope>
    <source>
        <strain evidence="3">CHS0354</strain>
        <tissue evidence="3">Mantle</tissue>
    </source>
</reference>
<accession>A0AAE0WF40</accession>
<dbReference type="InterPro" id="IPR050213">
    <property type="entry name" value="GST_superfamily"/>
</dbReference>
<gene>
    <name evidence="3" type="ORF">CHS0354_038999</name>
</gene>
<evidence type="ECO:0000259" key="1">
    <source>
        <dbReference type="PROSITE" id="PS50404"/>
    </source>
</evidence>
<dbReference type="GO" id="GO:0004364">
    <property type="term" value="F:glutathione transferase activity"/>
    <property type="evidence" value="ECO:0007669"/>
    <property type="project" value="TreeGrafter"/>
</dbReference>
<name>A0AAE0WF40_9BIVA</name>
<dbReference type="InterPro" id="IPR040079">
    <property type="entry name" value="Glutathione_S-Trfase"/>
</dbReference>
<dbReference type="Gene3D" id="3.40.30.10">
    <property type="entry name" value="Glutaredoxin"/>
    <property type="match status" value="1"/>
</dbReference>
<proteinExistence type="predicted"/>
<organism evidence="3 4">
    <name type="scientific">Potamilus streckersoni</name>
    <dbReference type="NCBI Taxonomy" id="2493646"/>
    <lineage>
        <taxon>Eukaryota</taxon>
        <taxon>Metazoa</taxon>
        <taxon>Spiralia</taxon>
        <taxon>Lophotrochozoa</taxon>
        <taxon>Mollusca</taxon>
        <taxon>Bivalvia</taxon>
        <taxon>Autobranchia</taxon>
        <taxon>Heteroconchia</taxon>
        <taxon>Palaeoheterodonta</taxon>
        <taxon>Unionida</taxon>
        <taxon>Unionoidea</taxon>
        <taxon>Unionidae</taxon>
        <taxon>Ambleminae</taxon>
        <taxon>Lampsilini</taxon>
        <taxon>Potamilus</taxon>
    </lineage>
</organism>
<dbReference type="CDD" id="cd03192">
    <property type="entry name" value="GST_C_Sigma_like"/>
    <property type="match status" value="1"/>
</dbReference>
<evidence type="ECO:0000313" key="3">
    <source>
        <dbReference type="EMBL" id="KAK3610950.1"/>
    </source>
</evidence>
<dbReference type="Proteomes" id="UP001195483">
    <property type="component" value="Unassembled WGS sequence"/>
</dbReference>
<dbReference type="AlphaFoldDB" id="A0AAE0WF40"/>
<dbReference type="InterPro" id="IPR036249">
    <property type="entry name" value="Thioredoxin-like_sf"/>
</dbReference>
<sequence length="231" mass="26524">MDEDWELYYWPGFPGRGEFVRLVFEEAGVKFRDMRDMVGVGGISRLVLEGELGGFPVLAPPVIKKGKFQMSQTPAICRYLGKEFGLYPENAEDEAHADQVNLTIHDYIAEGRLAFHGMNHTASYYTQKEETKPYIERFVKDRLPRFLKHFETLLVAKNGGKDFLFGDKLTYVDLALLHVLRATEAQFHEAWLEADYIPALKAFKDRLSARPRLAAYFESKRCLPFEGNSMT</sequence>
<dbReference type="EMBL" id="JAEAOA010002271">
    <property type="protein sequence ID" value="KAK3610950.1"/>
    <property type="molecule type" value="Genomic_DNA"/>
</dbReference>
<feature type="domain" description="GST C-terminal" evidence="2">
    <location>
        <begin position="90"/>
        <end position="225"/>
    </location>
</feature>
<dbReference type="SFLD" id="SFLDS00019">
    <property type="entry name" value="Glutathione_Transferase_(cytos"/>
    <property type="match status" value="1"/>
</dbReference>